<accession>A0A0P1A5H5</accession>
<proteinExistence type="predicted"/>
<evidence type="ECO:0000313" key="1">
    <source>
        <dbReference type="EMBL" id="CEG35616.1"/>
    </source>
</evidence>
<dbReference type="RefSeq" id="XP_024571985.1">
    <property type="nucleotide sequence ID" value="XM_024726159.1"/>
</dbReference>
<keyword evidence="2" id="KW-1185">Reference proteome</keyword>
<dbReference type="Proteomes" id="UP000054928">
    <property type="component" value="Unassembled WGS sequence"/>
</dbReference>
<dbReference type="AlphaFoldDB" id="A0A0P1A5H5"/>
<reference evidence="2" key="1">
    <citation type="submission" date="2014-09" db="EMBL/GenBank/DDBJ databases">
        <authorList>
            <person name="Sharma Rahul"/>
            <person name="Thines Marco"/>
        </authorList>
    </citation>
    <scope>NUCLEOTIDE SEQUENCE [LARGE SCALE GENOMIC DNA]</scope>
</reference>
<sequence>MRFCTKRAFKLSPVTVTLTAMRSHEDHECKISDRVYASSKIMLELTGFQWLFVRSAPDHYSH</sequence>
<dbReference type="EMBL" id="CCYD01000053">
    <property type="protein sequence ID" value="CEG35616.1"/>
    <property type="molecule type" value="Genomic_DNA"/>
</dbReference>
<name>A0A0P1A5H5_PLAHL</name>
<evidence type="ECO:0000313" key="2">
    <source>
        <dbReference type="Proteomes" id="UP000054928"/>
    </source>
</evidence>
<dbReference type="GeneID" id="36406542"/>
<organism evidence="1 2">
    <name type="scientific">Plasmopara halstedii</name>
    <name type="common">Downy mildew of sunflower</name>
    <dbReference type="NCBI Taxonomy" id="4781"/>
    <lineage>
        <taxon>Eukaryota</taxon>
        <taxon>Sar</taxon>
        <taxon>Stramenopiles</taxon>
        <taxon>Oomycota</taxon>
        <taxon>Peronosporomycetes</taxon>
        <taxon>Peronosporales</taxon>
        <taxon>Peronosporaceae</taxon>
        <taxon>Plasmopara</taxon>
    </lineage>
</organism>
<protein>
    <submittedName>
        <fullName evidence="1">Uncharacterized protein</fullName>
    </submittedName>
</protein>